<feature type="region of interest" description="Disordered" evidence="1">
    <location>
        <begin position="47"/>
        <end position="68"/>
    </location>
</feature>
<dbReference type="EMBL" id="JBFTWV010000178">
    <property type="protein sequence ID" value="KAL2784480.1"/>
    <property type="molecule type" value="Genomic_DNA"/>
</dbReference>
<evidence type="ECO:0000313" key="2">
    <source>
        <dbReference type="EMBL" id="KAL2784480.1"/>
    </source>
</evidence>
<evidence type="ECO:0000256" key="1">
    <source>
        <dbReference type="SAM" id="MobiDB-lite"/>
    </source>
</evidence>
<proteinExistence type="predicted"/>
<reference evidence="2 3" key="1">
    <citation type="submission" date="2024-07" db="EMBL/GenBank/DDBJ databases">
        <title>Section-level genome sequencing and comparative genomics of Aspergillus sections Usti and Cavernicolus.</title>
        <authorList>
            <consortium name="Lawrence Berkeley National Laboratory"/>
            <person name="Nybo J.L."/>
            <person name="Vesth T.C."/>
            <person name="Theobald S."/>
            <person name="Frisvad J.C."/>
            <person name="Larsen T.O."/>
            <person name="Kjaerboelling I."/>
            <person name="Rothschild-Mancinelli K."/>
            <person name="Lyhne E.K."/>
            <person name="Kogle M.E."/>
            <person name="Barry K."/>
            <person name="Clum A."/>
            <person name="Na H."/>
            <person name="Ledsgaard L."/>
            <person name="Lin J."/>
            <person name="Lipzen A."/>
            <person name="Kuo A."/>
            <person name="Riley R."/>
            <person name="Mondo S."/>
            <person name="Labutti K."/>
            <person name="Haridas S."/>
            <person name="Pangalinan J."/>
            <person name="Salamov A.A."/>
            <person name="Simmons B.A."/>
            <person name="Magnuson J.K."/>
            <person name="Chen J."/>
            <person name="Drula E."/>
            <person name="Henrissat B."/>
            <person name="Wiebenga A."/>
            <person name="Lubbers R.J."/>
            <person name="Gomes A.C."/>
            <person name="Makela M.R."/>
            <person name="Stajich J."/>
            <person name="Grigoriev I.V."/>
            <person name="Mortensen U.H."/>
            <person name="De Vries R.P."/>
            <person name="Baker S.E."/>
            <person name="Andersen M.R."/>
        </authorList>
    </citation>
    <scope>NUCLEOTIDE SEQUENCE [LARGE SCALE GENOMIC DNA]</scope>
    <source>
        <strain evidence="2 3">CBS 209.92</strain>
    </source>
</reference>
<dbReference type="Proteomes" id="UP001610563">
    <property type="component" value="Unassembled WGS sequence"/>
</dbReference>
<evidence type="ECO:0000313" key="3">
    <source>
        <dbReference type="Proteomes" id="UP001610563"/>
    </source>
</evidence>
<name>A0ABR4FML5_9EURO</name>
<protein>
    <submittedName>
        <fullName evidence="2">Uncharacterized protein</fullName>
    </submittedName>
</protein>
<keyword evidence="3" id="KW-1185">Reference proteome</keyword>
<accession>A0ABR4FML5</accession>
<comment type="caution">
    <text evidence="2">The sequence shown here is derived from an EMBL/GenBank/DDBJ whole genome shotgun (WGS) entry which is preliminary data.</text>
</comment>
<sequence length="68" mass="7772">MANYFASDKTTIEIRGMKNTRRKFLYFKARCKTCTIAAHNVVLPRQPRLAEHSSPSRPRTYAKQGVSA</sequence>
<gene>
    <name evidence="2" type="ORF">BJX66DRAFT_316581</name>
</gene>
<organism evidence="2 3">
    <name type="scientific">Aspergillus keveii</name>
    <dbReference type="NCBI Taxonomy" id="714993"/>
    <lineage>
        <taxon>Eukaryota</taxon>
        <taxon>Fungi</taxon>
        <taxon>Dikarya</taxon>
        <taxon>Ascomycota</taxon>
        <taxon>Pezizomycotina</taxon>
        <taxon>Eurotiomycetes</taxon>
        <taxon>Eurotiomycetidae</taxon>
        <taxon>Eurotiales</taxon>
        <taxon>Aspergillaceae</taxon>
        <taxon>Aspergillus</taxon>
        <taxon>Aspergillus subgen. Nidulantes</taxon>
    </lineage>
</organism>